<evidence type="ECO:0000256" key="1">
    <source>
        <dbReference type="SAM" id="MobiDB-lite"/>
    </source>
</evidence>
<organism evidence="3">
    <name type="scientific">Phenylobacterium glaciei</name>
    <dbReference type="NCBI Taxonomy" id="2803784"/>
    <lineage>
        <taxon>Bacteria</taxon>
        <taxon>Pseudomonadati</taxon>
        <taxon>Pseudomonadota</taxon>
        <taxon>Alphaproteobacteria</taxon>
        <taxon>Caulobacterales</taxon>
        <taxon>Caulobacteraceae</taxon>
        <taxon>Phenylobacterium</taxon>
    </lineage>
</organism>
<accession>A0A974P1I1</accession>
<feature type="compositionally biased region" description="Polar residues" evidence="1">
    <location>
        <begin position="109"/>
        <end position="119"/>
    </location>
</feature>
<feature type="region of interest" description="Disordered" evidence="1">
    <location>
        <begin position="98"/>
        <end position="136"/>
    </location>
</feature>
<feature type="signal peptide" evidence="2">
    <location>
        <begin position="1"/>
        <end position="19"/>
    </location>
</feature>
<keyword evidence="2" id="KW-0732">Signal</keyword>
<protein>
    <submittedName>
        <fullName evidence="3">Uncharacterized protein</fullName>
    </submittedName>
</protein>
<gene>
    <name evidence="3" type="ORF">JKL49_14320</name>
</gene>
<evidence type="ECO:0000256" key="2">
    <source>
        <dbReference type="SAM" id="SignalP"/>
    </source>
</evidence>
<reference evidence="3" key="1">
    <citation type="submission" date="2021-01" db="EMBL/GenBank/DDBJ databases">
        <title>Genome sequence of Phenylobacterium sp. 20VBR1 isolated from a valley glaceir, Ny-Alesund, Svalbard.</title>
        <authorList>
            <person name="Thomas F.A."/>
            <person name="Krishnan K.P."/>
            <person name="Sinha R.K."/>
        </authorList>
    </citation>
    <scope>NUCLEOTIDE SEQUENCE</scope>
    <source>
        <strain evidence="3">20VBR1</strain>
    </source>
</reference>
<dbReference type="EMBL" id="CP068570">
    <property type="protein sequence ID" value="QQZ48674.1"/>
    <property type="molecule type" value="Genomic_DNA"/>
</dbReference>
<evidence type="ECO:0000313" key="3">
    <source>
        <dbReference type="EMBL" id="QQZ48674.1"/>
    </source>
</evidence>
<name>A0A974P1I1_9CAUL</name>
<sequence length="136" mass="14222">MIRILLTAAALLAAGSAQAQAPGQPKPAGTRYVDYAKDPHWVVDPLSKCAVYNTRPDPAITVRWAGPCVNGMAEGKGIIVYSRNNRFAAKYDGGVSGGRATGAGSTTRPISTSCRSTGRTAWPRGWASGPMATSRT</sequence>
<proteinExistence type="predicted"/>
<dbReference type="AlphaFoldDB" id="A0A974P1I1"/>
<feature type="chain" id="PRO_5036994577" evidence="2">
    <location>
        <begin position="20"/>
        <end position="136"/>
    </location>
</feature>